<feature type="transmembrane region" description="Helical" evidence="1">
    <location>
        <begin position="74"/>
        <end position="90"/>
    </location>
</feature>
<evidence type="ECO:0000313" key="2">
    <source>
        <dbReference type="EMBL" id="NEL55426.1"/>
    </source>
</evidence>
<dbReference type="AlphaFoldDB" id="A0A7K3WGD4"/>
<evidence type="ECO:0000313" key="3">
    <source>
        <dbReference type="Proteomes" id="UP000470470"/>
    </source>
</evidence>
<evidence type="ECO:0000256" key="1">
    <source>
        <dbReference type="SAM" id="Phobius"/>
    </source>
</evidence>
<keyword evidence="1" id="KW-0812">Transmembrane</keyword>
<protein>
    <submittedName>
        <fullName evidence="2">Uncharacterized protein</fullName>
    </submittedName>
</protein>
<organism evidence="2 3">
    <name type="scientific">Goekera deserti</name>
    <dbReference type="NCBI Taxonomy" id="2497753"/>
    <lineage>
        <taxon>Bacteria</taxon>
        <taxon>Bacillati</taxon>
        <taxon>Actinomycetota</taxon>
        <taxon>Actinomycetes</taxon>
        <taxon>Geodermatophilales</taxon>
        <taxon>Geodermatophilaceae</taxon>
        <taxon>Goekera</taxon>
    </lineage>
</organism>
<keyword evidence="1" id="KW-1133">Transmembrane helix</keyword>
<gene>
    <name evidence="2" type="ORF">G1H19_15665</name>
</gene>
<comment type="caution">
    <text evidence="2">The sequence shown here is derived from an EMBL/GenBank/DDBJ whole genome shotgun (WGS) entry which is preliminary data.</text>
</comment>
<name>A0A7K3WGD4_9ACTN</name>
<dbReference type="EMBL" id="JAAGWK010000022">
    <property type="protein sequence ID" value="NEL55426.1"/>
    <property type="molecule type" value="Genomic_DNA"/>
</dbReference>
<dbReference type="Proteomes" id="UP000470470">
    <property type="component" value="Unassembled WGS sequence"/>
</dbReference>
<feature type="transmembrane region" description="Helical" evidence="1">
    <location>
        <begin position="128"/>
        <end position="145"/>
    </location>
</feature>
<accession>A0A7K3WGD4</accession>
<feature type="transmembrane region" description="Helical" evidence="1">
    <location>
        <begin position="96"/>
        <end position="116"/>
    </location>
</feature>
<feature type="transmembrane region" description="Helical" evidence="1">
    <location>
        <begin position="165"/>
        <end position="185"/>
    </location>
</feature>
<reference evidence="2 3" key="1">
    <citation type="submission" date="2020-02" db="EMBL/GenBank/DDBJ databases">
        <title>The whole genome sequence of CPCC 205119.</title>
        <authorList>
            <person name="Jiang Z."/>
        </authorList>
    </citation>
    <scope>NUCLEOTIDE SEQUENCE [LARGE SCALE GENOMIC DNA]</scope>
    <source>
        <strain evidence="2 3">CPCC 205119</strain>
    </source>
</reference>
<keyword evidence="1" id="KW-0472">Membrane</keyword>
<dbReference type="RefSeq" id="WP_152727360.1">
    <property type="nucleotide sequence ID" value="NZ_JAABOZ010000001.1"/>
</dbReference>
<sequence>MGETSGVDRWRSKVASVLPPARARTHADLVDARAVPGAVAGTTIDETLLALVNAEIGQRLDGQRAVINELDTKAGSLVAAGIALVGYLLAEQGGALVVVALVAHAAVIATGLFALGVRRWHQAPTPELLVRTLTVPTAAAYTAIIRAKVDALHANGTSVGAKADWVKISTWLLVVAIVFTALSAARGE</sequence>
<keyword evidence="3" id="KW-1185">Reference proteome</keyword>
<proteinExistence type="predicted"/>